<dbReference type="GO" id="GO:0042981">
    <property type="term" value="P:regulation of apoptotic process"/>
    <property type="evidence" value="ECO:0007669"/>
    <property type="project" value="InterPro"/>
</dbReference>
<dbReference type="GeneTree" id="ENSGT00940000156657"/>
<accession>A0A8C6XS09</accession>
<feature type="domain" description="CARD" evidence="1">
    <location>
        <begin position="17"/>
        <end position="97"/>
    </location>
</feature>
<dbReference type="Gene3D" id="1.10.533.10">
    <property type="entry name" value="Death Domain, Fas"/>
    <property type="match status" value="1"/>
</dbReference>
<proteinExistence type="predicted"/>
<organism evidence="2 3">
    <name type="scientific">Naja naja</name>
    <name type="common">Indian cobra</name>
    <dbReference type="NCBI Taxonomy" id="35670"/>
    <lineage>
        <taxon>Eukaryota</taxon>
        <taxon>Metazoa</taxon>
        <taxon>Chordata</taxon>
        <taxon>Craniata</taxon>
        <taxon>Vertebrata</taxon>
        <taxon>Euteleostomi</taxon>
        <taxon>Lepidosauria</taxon>
        <taxon>Squamata</taxon>
        <taxon>Bifurcata</taxon>
        <taxon>Unidentata</taxon>
        <taxon>Episquamata</taxon>
        <taxon>Toxicofera</taxon>
        <taxon>Serpentes</taxon>
        <taxon>Colubroidea</taxon>
        <taxon>Elapidae</taxon>
        <taxon>Elapinae</taxon>
        <taxon>Naja</taxon>
    </lineage>
</organism>
<dbReference type="OrthoDB" id="10004338at2759"/>
<evidence type="ECO:0000259" key="1">
    <source>
        <dbReference type="PROSITE" id="PS50209"/>
    </source>
</evidence>
<dbReference type="SUPFAM" id="SSF47986">
    <property type="entry name" value="DEATH domain"/>
    <property type="match status" value="1"/>
</dbReference>
<dbReference type="PANTHER" id="PTHR15034">
    <property type="entry name" value="DEATH DOMAIN-CONTAINING PROTEIN CRADD"/>
    <property type="match status" value="1"/>
</dbReference>
<dbReference type="InterPro" id="IPR011029">
    <property type="entry name" value="DEATH-like_dom_sf"/>
</dbReference>
<dbReference type="GO" id="GO:0070513">
    <property type="term" value="F:death domain binding"/>
    <property type="evidence" value="ECO:0007669"/>
    <property type="project" value="InterPro"/>
</dbReference>
<dbReference type="InterPro" id="IPR037939">
    <property type="entry name" value="CRADD"/>
</dbReference>
<dbReference type="SMART" id="SM00114">
    <property type="entry name" value="CARD"/>
    <property type="match status" value="1"/>
</dbReference>
<dbReference type="Pfam" id="PF00619">
    <property type="entry name" value="CARD"/>
    <property type="match status" value="1"/>
</dbReference>
<sequence>KLVPICFVSRMLGAYGMQKCHQEMLRKNRVSLARQLVLKELMEHLIEKNIITETMMETIQEKSGNFSQNIEFLNLLPRGPKAFSAFCEALRKTEQHHSLYIGLI</sequence>
<dbReference type="GO" id="GO:0002020">
    <property type="term" value="F:protease binding"/>
    <property type="evidence" value="ECO:0007669"/>
    <property type="project" value="InterPro"/>
</dbReference>
<dbReference type="PANTHER" id="PTHR15034:SF5">
    <property type="entry name" value="DEATH DOMAIN-CONTAINING PROTEIN CRADD"/>
    <property type="match status" value="1"/>
</dbReference>
<evidence type="ECO:0000313" key="2">
    <source>
        <dbReference type="Ensembl" id="ENSNNAP00000018890.1"/>
    </source>
</evidence>
<dbReference type="PROSITE" id="PS50209">
    <property type="entry name" value="CARD"/>
    <property type="match status" value="1"/>
</dbReference>
<reference evidence="2" key="2">
    <citation type="submission" date="2025-09" db="UniProtKB">
        <authorList>
            <consortium name="Ensembl"/>
        </authorList>
    </citation>
    <scope>IDENTIFICATION</scope>
</reference>
<dbReference type="FunFam" id="1.10.533.10:FF:000024">
    <property type="entry name" value="caspase-2 isoform X1"/>
    <property type="match status" value="1"/>
</dbReference>
<dbReference type="Ensembl" id="ENSNNAT00000019834.1">
    <property type="protein sequence ID" value="ENSNNAP00000018890.1"/>
    <property type="gene ID" value="ENSNNAG00000012640.1"/>
</dbReference>
<evidence type="ECO:0000313" key="3">
    <source>
        <dbReference type="Proteomes" id="UP000694559"/>
    </source>
</evidence>
<keyword evidence="3" id="KW-1185">Reference proteome</keyword>
<protein>
    <recommendedName>
        <fullName evidence="1">CARD domain-containing protein</fullName>
    </recommendedName>
</protein>
<dbReference type="AlphaFoldDB" id="A0A8C6XS09"/>
<reference evidence="2" key="1">
    <citation type="submission" date="2025-08" db="UniProtKB">
        <authorList>
            <consortium name="Ensembl"/>
        </authorList>
    </citation>
    <scope>IDENTIFICATION</scope>
</reference>
<dbReference type="Proteomes" id="UP000694559">
    <property type="component" value="Unplaced"/>
</dbReference>
<dbReference type="InterPro" id="IPR001315">
    <property type="entry name" value="CARD"/>
</dbReference>
<name>A0A8C6XS09_NAJNA</name>